<proteinExistence type="predicted"/>
<organism evidence="3 4">
    <name type="scientific">Streptomyces caelestis</name>
    <dbReference type="NCBI Taxonomy" id="36816"/>
    <lineage>
        <taxon>Bacteria</taxon>
        <taxon>Bacillati</taxon>
        <taxon>Actinomycetota</taxon>
        <taxon>Actinomycetes</taxon>
        <taxon>Kitasatosporales</taxon>
        <taxon>Streptomycetaceae</taxon>
        <taxon>Streptomyces</taxon>
    </lineage>
</organism>
<comment type="caution">
    <text evidence="3">The sequence shown here is derived from an EMBL/GenBank/DDBJ whole genome shotgun (WGS) entry which is preliminary data.</text>
</comment>
<feature type="compositionally biased region" description="Low complexity" evidence="1">
    <location>
        <begin position="148"/>
        <end position="169"/>
    </location>
</feature>
<feature type="region of interest" description="Disordered" evidence="1">
    <location>
        <begin position="67"/>
        <end position="222"/>
    </location>
</feature>
<evidence type="ECO:0000256" key="1">
    <source>
        <dbReference type="SAM" id="MobiDB-lite"/>
    </source>
</evidence>
<feature type="compositionally biased region" description="Polar residues" evidence="1">
    <location>
        <begin position="1"/>
        <end position="14"/>
    </location>
</feature>
<dbReference type="AlphaFoldDB" id="A0A7W9LUW2"/>
<gene>
    <name evidence="3" type="ORF">HDA41_005134</name>
</gene>
<dbReference type="Proteomes" id="UP000590647">
    <property type="component" value="Unassembled WGS sequence"/>
</dbReference>
<dbReference type="RefSeq" id="WP_184987531.1">
    <property type="nucleotide sequence ID" value="NZ_JACHNE010000001.1"/>
</dbReference>
<feature type="transmembrane region" description="Helical" evidence="2">
    <location>
        <begin position="48"/>
        <end position="67"/>
    </location>
</feature>
<feature type="region of interest" description="Disordered" evidence="1">
    <location>
        <begin position="1"/>
        <end position="48"/>
    </location>
</feature>
<keyword evidence="2" id="KW-1133">Transmembrane helix</keyword>
<name>A0A7W9LUW2_9ACTN</name>
<feature type="compositionally biased region" description="Polar residues" evidence="1">
    <location>
        <begin position="98"/>
        <end position="114"/>
    </location>
</feature>
<evidence type="ECO:0000313" key="4">
    <source>
        <dbReference type="Proteomes" id="UP000590647"/>
    </source>
</evidence>
<feature type="compositionally biased region" description="Basic residues" evidence="1">
    <location>
        <begin position="36"/>
        <end position="47"/>
    </location>
</feature>
<accession>A0A7W9LUW2</accession>
<feature type="compositionally biased region" description="Low complexity" evidence="1">
    <location>
        <begin position="124"/>
        <end position="138"/>
    </location>
</feature>
<dbReference type="EMBL" id="JACHNE010000001">
    <property type="protein sequence ID" value="MBB5797170.1"/>
    <property type="molecule type" value="Genomic_DNA"/>
</dbReference>
<keyword evidence="4" id="KW-1185">Reference proteome</keyword>
<evidence type="ECO:0000313" key="3">
    <source>
        <dbReference type="EMBL" id="MBB5797170.1"/>
    </source>
</evidence>
<reference evidence="3 4" key="1">
    <citation type="submission" date="2020-08" db="EMBL/GenBank/DDBJ databases">
        <title>Sequencing the genomes of 1000 actinobacteria strains.</title>
        <authorList>
            <person name="Klenk H.-P."/>
        </authorList>
    </citation>
    <scope>NUCLEOTIDE SEQUENCE [LARGE SCALE GENOMIC DNA]</scope>
    <source>
        <strain evidence="3 4">DSM 40084</strain>
    </source>
</reference>
<protein>
    <submittedName>
        <fullName evidence="3">Uncharacterized protein</fullName>
    </submittedName>
</protein>
<keyword evidence="2" id="KW-0472">Membrane</keyword>
<sequence>MTTTNTPAKPQRNTPYEPGTPCEPDPTETGPVSPRSRGRHRKPRPRKALLAAGGLALAAGALSLVRLTSGPGTDSVATVEAEPRPDPVTTGTDEAANTDATALTTPEASPSSPTALGGPPPSPGTRGPADASSAPSASLPVDTRGADRAATPRPTTTADAARPQAPTATGNGKASRPAQTTPSPPDRNAPAAEPEPEPEQPKKPHDPGLCVPVIGLCLDPPR</sequence>
<keyword evidence="2" id="KW-0812">Transmembrane</keyword>
<evidence type="ECO:0000256" key="2">
    <source>
        <dbReference type="SAM" id="Phobius"/>
    </source>
</evidence>